<accession>A0AB37I2C1</accession>
<dbReference type="EMBL" id="CP072385">
    <property type="protein sequence ID" value="QUC10244.1"/>
    <property type="molecule type" value="Genomic_DNA"/>
</dbReference>
<name>A0AB37I2C1_9ACTN</name>
<dbReference type="GeneID" id="64406470"/>
<feature type="domain" description="Amine oxidase" evidence="1">
    <location>
        <begin position="11"/>
        <end position="428"/>
    </location>
</feature>
<dbReference type="AlphaFoldDB" id="A0AB37I2C1"/>
<dbReference type="Gene3D" id="3.90.660.20">
    <property type="entry name" value="Protoporphyrinogen oxidase, mitochondrial, domain 2"/>
    <property type="match status" value="1"/>
</dbReference>
<protein>
    <submittedName>
        <fullName evidence="2">FAD-dependent oxidoreductase</fullName>
    </submittedName>
</protein>
<gene>
    <name evidence="2" type="ORF">J5A53_10600</name>
</gene>
<dbReference type="InterPro" id="IPR036188">
    <property type="entry name" value="FAD/NAD-bd_sf"/>
</dbReference>
<dbReference type="Proteomes" id="UP000677180">
    <property type="component" value="Chromosome"/>
</dbReference>
<dbReference type="GO" id="GO:0016491">
    <property type="term" value="F:oxidoreductase activity"/>
    <property type="evidence" value="ECO:0007669"/>
    <property type="project" value="InterPro"/>
</dbReference>
<dbReference type="SUPFAM" id="SSF51905">
    <property type="entry name" value="FAD/NAD(P)-binding domain"/>
    <property type="match status" value="1"/>
</dbReference>
<dbReference type="InterPro" id="IPR050464">
    <property type="entry name" value="Zeta_carotene_desat/Oxidored"/>
</dbReference>
<evidence type="ECO:0000313" key="2">
    <source>
        <dbReference type="EMBL" id="QUC10244.1"/>
    </source>
</evidence>
<reference evidence="2" key="1">
    <citation type="submission" date="2021-03" db="EMBL/GenBank/DDBJ databases">
        <title>Human Oral Microbial Genomes.</title>
        <authorList>
            <person name="Johnston C.D."/>
            <person name="Chen T."/>
            <person name="Dewhirst F.E."/>
        </authorList>
    </citation>
    <scope>NUCLEOTIDE SEQUENCE</scope>
    <source>
        <strain evidence="2">F0714</strain>
    </source>
</reference>
<sequence>MSEVLVVGAGISGLAAAWRLRCAGISTCVLERSDRPGGRMRSVQVNECTMEAGANFITDAYRIIPGLAGEMGIPLQAVCRDSAIAIDEAIRAFRADRPATAIKAGILSLRTVIGGLPGLARFAARYRRRGTVDPLDWLDLDPVPTTEWSQALRIATLAERCWRPAYHGFYFQDTHATSAAAVAAMAQHGLRQQTLTMPGGLSSLTDALAARLDVRTGVKVTQVEEGSTSVTVHTDTGRFRADRVIVALPSPDIRHLKKLDPLEAAVACTPYSAGLLVGLGTRRRLRSCELGGAYGVLMHPDEPPLAALCVASRAGHAHGAGDLVTCMFADRHARELSSRADSEIIELARRALLTWEPTLQDALATSLEHHLVVRIPHAMPTSAPGRIAHIKAYRAHAHARRVILAGDSLAWPWADSAAFTGQWAADLIAQP</sequence>
<dbReference type="Gene3D" id="1.10.3110.10">
    <property type="entry name" value="protoporphyrinogen ix oxidase, domain 3"/>
    <property type="match status" value="1"/>
</dbReference>
<dbReference type="Gene3D" id="3.50.50.60">
    <property type="entry name" value="FAD/NAD(P)-binding domain"/>
    <property type="match status" value="1"/>
</dbReference>
<dbReference type="InterPro" id="IPR002937">
    <property type="entry name" value="Amino_oxidase"/>
</dbReference>
<dbReference type="PANTHER" id="PTHR42923">
    <property type="entry name" value="PROTOPORPHYRINOGEN OXIDASE"/>
    <property type="match status" value="1"/>
</dbReference>
<organism evidence="2 3">
    <name type="scientific">Arachnia propionica</name>
    <dbReference type="NCBI Taxonomy" id="1750"/>
    <lineage>
        <taxon>Bacteria</taxon>
        <taxon>Bacillati</taxon>
        <taxon>Actinomycetota</taxon>
        <taxon>Actinomycetes</taxon>
        <taxon>Propionibacteriales</taxon>
        <taxon>Propionibacteriaceae</taxon>
        <taxon>Arachnia</taxon>
    </lineage>
</organism>
<dbReference type="Pfam" id="PF01593">
    <property type="entry name" value="Amino_oxidase"/>
    <property type="match status" value="1"/>
</dbReference>
<dbReference type="RefSeq" id="WP_041696292.1">
    <property type="nucleotide sequence ID" value="NZ_CP040007.1"/>
</dbReference>
<evidence type="ECO:0000259" key="1">
    <source>
        <dbReference type="Pfam" id="PF01593"/>
    </source>
</evidence>
<evidence type="ECO:0000313" key="3">
    <source>
        <dbReference type="Proteomes" id="UP000677180"/>
    </source>
</evidence>
<proteinExistence type="predicted"/>